<protein>
    <submittedName>
        <fullName evidence="1">Uncharacterized protein</fullName>
    </submittedName>
</protein>
<sequence length="212" mass="23932">MTGHPWERPYDPTAPIAEQLRRLDEPEPLPHMTAPYRVEAPAFSEEYRDQIGAAARAITTWIDEQVEAGATDHLVEALRTKGYAVTPPPNDPPAMLSNRDRPEKQAVTVAYIRRQKAKGWPDIHPEDYCHRCGNRNISWWINSHIWNAVMESAFAPYDGIVCPSCFGELFEACYPATSWELRLSEDTRGARAFREAEGRTVQILVPDDGVTG</sequence>
<gene>
    <name evidence="1" type="primary">93</name>
    <name evidence="1" type="ORF">PBI_CRESSIDA_93</name>
</gene>
<accession>A0A514DIB4</accession>
<organism evidence="1 2">
    <name type="scientific">Microbacterium phage Cressida</name>
    <dbReference type="NCBI Taxonomy" id="2591216"/>
    <lineage>
        <taxon>Viruses</taxon>
        <taxon>Duplodnaviria</taxon>
        <taxon>Heunggongvirae</taxon>
        <taxon>Uroviricota</taxon>
        <taxon>Caudoviricetes</taxon>
        <taxon>Kutznervirinae</taxon>
        <taxon>Mementomorivirus</taxon>
        <taxon>Mementomorivirus cressida</taxon>
    </lineage>
</organism>
<dbReference type="KEGG" id="vg:80004565"/>
<dbReference type="GeneID" id="80004565"/>
<dbReference type="RefSeq" id="YP_010750908.1">
    <property type="nucleotide sequence ID" value="NC_073363.1"/>
</dbReference>
<evidence type="ECO:0000313" key="2">
    <source>
        <dbReference type="Proteomes" id="UP000320188"/>
    </source>
</evidence>
<reference evidence="1 2" key="1">
    <citation type="submission" date="2019-05" db="EMBL/GenBank/DDBJ databases">
        <authorList>
            <person name="Stoner T.H."/>
            <person name="Aull H.G."/>
            <person name="Divens A.M."/>
            <person name="Zack K."/>
            <person name="Garlena R.A."/>
            <person name="Russell D.A."/>
            <person name="Pope W.H."/>
            <person name="Jacobs-Sera D."/>
            <person name="Hatfull G.F."/>
        </authorList>
    </citation>
    <scope>NUCLEOTIDE SEQUENCE [LARGE SCALE GENOMIC DNA]</scope>
</reference>
<dbReference type="Proteomes" id="UP000320188">
    <property type="component" value="Segment"/>
</dbReference>
<keyword evidence="2" id="KW-1185">Reference proteome</keyword>
<proteinExistence type="predicted"/>
<name>A0A514DIB4_9CAUD</name>
<dbReference type="EMBL" id="MK937608">
    <property type="protein sequence ID" value="QDH93335.1"/>
    <property type="molecule type" value="Genomic_DNA"/>
</dbReference>
<evidence type="ECO:0000313" key="1">
    <source>
        <dbReference type="EMBL" id="QDH93335.1"/>
    </source>
</evidence>